<comment type="similarity">
    <text evidence="4">Belongs to the ZHX family.</text>
</comment>
<dbReference type="Gene3D" id="3.30.160.60">
    <property type="entry name" value="Classic Zinc Finger"/>
    <property type="match status" value="1"/>
</dbReference>
<keyword evidence="16" id="KW-0862">Zinc</keyword>
<evidence type="ECO:0000256" key="12">
    <source>
        <dbReference type="ARBA" id="ARBA00022737"/>
    </source>
</evidence>
<feature type="coiled-coil region" evidence="30">
    <location>
        <begin position="1418"/>
        <end position="1501"/>
    </location>
</feature>
<feature type="domain" description="Homeobox" evidence="32">
    <location>
        <begin position="545"/>
        <end position="595"/>
    </location>
</feature>
<dbReference type="GO" id="GO:0036064">
    <property type="term" value="C:ciliary basal body"/>
    <property type="evidence" value="ECO:0007669"/>
    <property type="project" value="TreeGrafter"/>
</dbReference>
<feature type="coiled-coil region" evidence="30">
    <location>
        <begin position="1528"/>
        <end position="1557"/>
    </location>
</feature>
<evidence type="ECO:0000256" key="22">
    <source>
        <dbReference type="ARBA" id="ARBA00023163"/>
    </source>
</evidence>
<dbReference type="InterPro" id="IPR009057">
    <property type="entry name" value="Homeodomain-like_sf"/>
</dbReference>
<keyword evidence="23" id="KW-0206">Cytoskeleton</keyword>
<dbReference type="GO" id="GO:0060271">
    <property type="term" value="P:cilium assembly"/>
    <property type="evidence" value="ECO:0007669"/>
    <property type="project" value="UniProtKB-ARBA"/>
</dbReference>
<evidence type="ECO:0000256" key="7">
    <source>
        <dbReference type="ARBA" id="ARBA00022491"/>
    </source>
</evidence>
<evidence type="ECO:0000256" key="3">
    <source>
        <dbReference type="ARBA" id="ARBA00004607"/>
    </source>
</evidence>
<dbReference type="InterPro" id="IPR041057">
    <property type="entry name" value="ZHX_Znf_C2H2"/>
</dbReference>
<name>A0A3P8Z771_ESOLU</name>
<dbReference type="Proteomes" id="UP000265140">
    <property type="component" value="Chromosome 16"/>
</dbReference>
<evidence type="ECO:0000256" key="29">
    <source>
        <dbReference type="RuleBase" id="RU000682"/>
    </source>
</evidence>
<reference evidence="35" key="3">
    <citation type="submission" date="2025-08" db="UniProtKB">
        <authorList>
            <consortium name="Ensembl"/>
        </authorList>
    </citation>
    <scope>IDENTIFICATION</scope>
</reference>
<dbReference type="FunFam" id="3.30.160.60:FF:000296">
    <property type="entry name" value="Zinc fingers and homeoboxes protein 1"/>
    <property type="match status" value="1"/>
</dbReference>
<dbReference type="InterPro" id="IPR001356">
    <property type="entry name" value="HD"/>
</dbReference>
<keyword evidence="19 30" id="KW-0175">Coiled coil</keyword>
<evidence type="ECO:0000259" key="34">
    <source>
        <dbReference type="PROSITE" id="PS50157"/>
    </source>
</evidence>
<dbReference type="Gene3D" id="2.130.10.10">
    <property type="entry name" value="YVTN repeat-like/Quinoprotein amine dehydrogenase"/>
    <property type="match status" value="1"/>
</dbReference>
<feature type="compositionally biased region" description="Basic and acidic residues" evidence="31">
    <location>
        <begin position="71"/>
        <end position="82"/>
    </location>
</feature>
<evidence type="ECO:0000256" key="18">
    <source>
        <dbReference type="ARBA" id="ARBA00023015"/>
    </source>
</evidence>
<keyword evidence="18" id="KW-0805">Transcription regulation</keyword>
<evidence type="ECO:0000256" key="15">
    <source>
        <dbReference type="ARBA" id="ARBA00022794"/>
    </source>
</evidence>
<keyword evidence="21 28" id="KW-0371">Homeobox</keyword>
<evidence type="ECO:0000256" key="27">
    <source>
        <dbReference type="PROSITE-ProRule" id="PRU00042"/>
    </source>
</evidence>
<dbReference type="PANTHER" id="PTHR19853:SF1">
    <property type="entry name" value="TBC1 DOMAIN FAMILY MEMBER 31"/>
    <property type="match status" value="1"/>
</dbReference>
<feature type="domain" description="Homeobox" evidence="32">
    <location>
        <begin position="637"/>
        <end position="697"/>
    </location>
</feature>
<dbReference type="FunFam" id="1.10.10.60:FF:000062">
    <property type="entry name" value="zinc fingers and homeoboxes protein 3"/>
    <property type="match status" value="1"/>
</dbReference>
<evidence type="ECO:0000256" key="21">
    <source>
        <dbReference type="ARBA" id="ARBA00023155"/>
    </source>
</evidence>
<evidence type="ECO:0000313" key="35">
    <source>
        <dbReference type="Ensembl" id="ENSELUP00000024338.3"/>
    </source>
</evidence>
<dbReference type="FunFam" id="2.130.10.10:FF:000185">
    <property type="entry name" value="TBC1 domain family member 31 isoform X1"/>
    <property type="match status" value="1"/>
</dbReference>
<keyword evidence="36" id="KW-1185">Reference proteome</keyword>
<dbReference type="SMART" id="SM00355">
    <property type="entry name" value="ZnF_C2H2"/>
    <property type="match status" value="2"/>
</dbReference>
<evidence type="ECO:0000256" key="9">
    <source>
        <dbReference type="ARBA" id="ARBA00022553"/>
    </source>
</evidence>
<dbReference type="GO" id="GO:0034451">
    <property type="term" value="C:centriolar satellite"/>
    <property type="evidence" value="ECO:0007669"/>
    <property type="project" value="UniProtKB-SubCell"/>
</dbReference>
<evidence type="ECO:0000256" key="24">
    <source>
        <dbReference type="ARBA" id="ARBA00023242"/>
    </source>
</evidence>
<evidence type="ECO:0000256" key="6">
    <source>
        <dbReference type="ARBA" id="ARBA00022490"/>
    </source>
</evidence>
<dbReference type="InParanoid" id="A0A3P8Z771"/>
<keyword evidence="12" id="KW-0677">Repeat</keyword>
<evidence type="ECO:0000256" key="5">
    <source>
        <dbReference type="ARBA" id="ARBA00014199"/>
    </source>
</evidence>
<evidence type="ECO:0000256" key="20">
    <source>
        <dbReference type="ARBA" id="ARBA00023125"/>
    </source>
</evidence>
<reference evidence="35" key="4">
    <citation type="submission" date="2025-09" db="UniProtKB">
        <authorList>
            <consortium name="Ensembl"/>
        </authorList>
    </citation>
    <scope>IDENTIFICATION</scope>
</reference>
<feature type="DNA-binding region" description="Homeobox" evidence="28">
    <location>
        <begin position="547"/>
        <end position="596"/>
    </location>
</feature>
<evidence type="ECO:0000256" key="13">
    <source>
        <dbReference type="ARBA" id="ARBA00022771"/>
    </source>
</evidence>
<keyword evidence="17" id="KW-0832">Ubl conjugation</keyword>
<dbReference type="Pfam" id="PF18387">
    <property type="entry name" value="zf_C2H2_ZHX"/>
    <property type="match status" value="1"/>
</dbReference>
<dbReference type="SUPFAM" id="SSF46689">
    <property type="entry name" value="Homeodomain-like"/>
    <property type="match status" value="4"/>
</dbReference>
<keyword evidence="11" id="KW-0479">Metal-binding</keyword>
<dbReference type="SMART" id="SM00389">
    <property type="entry name" value="HOX"/>
    <property type="match status" value="4"/>
</dbReference>
<dbReference type="Bgee" id="ENSELUG00000023075">
    <property type="expression patterns" value="Expressed in ovary and 15 other cell types or tissues"/>
</dbReference>
<keyword evidence="24 28" id="KW-0539">Nucleus</keyword>
<dbReference type="Gene3D" id="1.10.10.60">
    <property type="entry name" value="Homeodomain-like"/>
    <property type="match status" value="4"/>
</dbReference>
<evidence type="ECO:0000256" key="30">
    <source>
        <dbReference type="SAM" id="Coils"/>
    </source>
</evidence>
<dbReference type="GeneTree" id="ENSGT00940000153859"/>
<dbReference type="InterPro" id="IPR013087">
    <property type="entry name" value="Znf_C2H2_type"/>
</dbReference>
<dbReference type="Pfam" id="PF00046">
    <property type="entry name" value="Homeodomain"/>
    <property type="match status" value="2"/>
</dbReference>
<dbReference type="InterPro" id="IPR001680">
    <property type="entry name" value="WD40_rpt"/>
</dbReference>
<feature type="compositionally biased region" description="Acidic residues" evidence="31">
    <location>
        <begin position="17"/>
        <end position="33"/>
    </location>
</feature>
<evidence type="ECO:0000259" key="32">
    <source>
        <dbReference type="PROSITE" id="PS50071"/>
    </source>
</evidence>
<dbReference type="GO" id="GO:0060090">
    <property type="term" value="F:molecular adaptor activity"/>
    <property type="evidence" value="ECO:0007669"/>
    <property type="project" value="UniProtKB-ARBA"/>
</dbReference>
<organism evidence="35 36">
    <name type="scientific">Esox lucius</name>
    <name type="common">Northern pike</name>
    <dbReference type="NCBI Taxonomy" id="8010"/>
    <lineage>
        <taxon>Eukaryota</taxon>
        <taxon>Metazoa</taxon>
        <taxon>Chordata</taxon>
        <taxon>Craniata</taxon>
        <taxon>Vertebrata</taxon>
        <taxon>Euteleostomi</taxon>
        <taxon>Actinopterygii</taxon>
        <taxon>Neopterygii</taxon>
        <taxon>Teleostei</taxon>
        <taxon>Protacanthopterygii</taxon>
        <taxon>Esociformes</taxon>
        <taxon>Esocidae</taxon>
        <taxon>Esox</taxon>
    </lineage>
</organism>
<keyword evidence="13 27" id="KW-0863">Zinc-finger</keyword>
<dbReference type="InterPro" id="IPR015943">
    <property type="entry name" value="WD40/YVTN_repeat-like_dom_sf"/>
</dbReference>
<feature type="domain" description="Rab-GAP TBC" evidence="33">
    <location>
        <begin position="1147"/>
        <end position="1322"/>
    </location>
</feature>
<evidence type="ECO:0000256" key="25">
    <source>
        <dbReference type="ARBA" id="ARBA00023273"/>
    </source>
</evidence>
<comment type="subcellular location">
    <subcellularLocation>
        <location evidence="1">Cytoplasm</location>
        <location evidence="1">Cytoskeleton</location>
        <location evidence="1">Cilium basal body</location>
    </subcellularLocation>
    <subcellularLocation>
        <location evidence="3">Cytoplasm</location>
        <location evidence="3">Cytoskeleton</location>
        <location evidence="3">Microtubule organizing center</location>
        <location evidence="3">Centrosome</location>
        <location evidence="3">Centriolar satellite</location>
    </subcellularLocation>
    <subcellularLocation>
        <location evidence="2 28 29">Nucleus</location>
    </subcellularLocation>
</comment>
<keyword evidence="7" id="KW-0678">Repressor</keyword>
<dbReference type="InterPro" id="IPR051570">
    <property type="entry name" value="TBC1_cilium_biogenesis"/>
</dbReference>
<dbReference type="PROSITE" id="PS50157">
    <property type="entry name" value="ZINC_FINGER_C2H2_2"/>
    <property type="match status" value="1"/>
</dbReference>
<dbReference type="InterPro" id="IPR036322">
    <property type="entry name" value="WD40_repeat_dom_sf"/>
</dbReference>
<dbReference type="GO" id="GO:0030154">
    <property type="term" value="P:cell differentiation"/>
    <property type="evidence" value="ECO:0007669"/>
    <property type="project" value="UniProtKB-KW"/>
</dbReference>
<feature type="DNA-binding region" description="Homeobox" evidence="28">
    <location>
        <begin position="639"/>
        <end position="698"/>
    </location>
</feature>
<evidence type="ECO:0000256" key="11">
    <source>
        <dbReference type="ARBA" id="ARBA00022723"/>
    </source>
</evidence>
<dbReference type="FunCoup" id="A0A3P8Z771">
    <property type="interactions" value="642"/>
</dbReference>
<keyword evidence="8" id="KW-1017">Isopeptide bond</keyword>
<dbReference type="STRING" id="8010.ENSELUP00000024338"/>
<keyword evidence="15" id="KW-0970">Cilium biogenesis/degradation</keyword>
<keyword evidence="25" id="KW-0966">Cell projection</keyword>
<reference evidence="35" key="2">
    <citation type="submission" date="2020-02" db="EMBL/GenBank/DDBJ databases">
        <title>Esox lucius (northern pike) genome, fEsoLuc1, primary haplotype.</title>
        <authorList>
            <person name="Myers G."/>
            <person name="Karagic N."/>
            <person name="Meyer A."/>
            <person name="Pippel M."/>
            <person name="Reichard M."/>
            <person name="Winkler S."/>
            <person name="Tracey A."/>
            <person name="Sims Y."/>
            <person name="Howe K."/>
            <person name="Rhie A."/>
            <person name="Formenti G."/>
            <person name="Durbin R."/>
            <person name="Fedrigo O."/>
            <person name="Jarvis E.D."/>
        </authorList>
    </citation>
    <scope>NUCLEOTIDE SEQUENCE [LARGE SCALE GENOMIC DNA]</scope>
</reference>
<dbReference type="CDD" id="cd00086">
    <property type="entry name" value="homeodomain"/>
    <property type="match status" value="4"/>
</dbReference>
<dbReference type="Gene3D" id="1.10.472.80">
    <property type="entry name" value="Ypt/Rab-GAP domain of gyp1p, domain 3"/>
    <property type="match status" value="1"/>
</dbReference>
<dbReference type="InterPro" id="IPR036236">
    <property type="entry name" value="Znf_C2H2_sf"/>
</dbReference>
<sequence>MASRRKTTTPCRADADDRPDDVTEQDDPGEMEVDPSANDSGAVENGSTDMLPGEDWNSGTEPGCSRQESPAPEKPEVQDSKPQRKQSGGYECKYCPFSTPNLNEFKEHVDSSHPNVILNPLYLCAVCNFNTKKFDTLTEHNERFHPGESNFKFKRIKLNNQTILEQTIERASSAVVCDSTNSTLTGDFGTFPLSKSTNVKISKPKTDNKRLLTENLSERLNPELAKKQITAVNVNGTVIIPEATLKDGLSHIMPSLQRPPNYNLVPKIAVPLNTSKYNPSLDCNLTLITSFNKFPYPTQAELSWLTAASKHPEDEIKVWFTTQRLKQGISWSPEEVEEARKKMFNGTIHSVPQTTFTVLNSAQLTQANKGQQSLVQTVPFNLLGQTSYVLTPVANGSTVSRSPITLTMANQVVQSVKRPLAAPVVVSEIKRPSIIQTIQAPTTKLVASPKPSFTSDTNKTPDQIAVLKASYTQCQFPEEEEVYRLIESTGLSRGEIKKWFSEQRLLNHKVVPQVIKIEPQVSNDIQPKKAVPTQFPLLERLKGKSSEQLNMLEESFQRSSSPTEADVNNLVVGTRLSKTEIDCWFSERRALQDNLQQALANCLGSKPLEEPRGIGLLNGIHELDNKVRTSPLPVVTTSSNTSQEPIDCKSLELLKEVFSQTQWPSPEEYSQLEAQTGLDRTEMVRWFKDNRSALKNGTLEWMDRFQNVHGKAGQNGPSSSTSAIYCSLHVAWINCVDVQRNCNYFTGKRLNWMSGLLPNVFYSQFCFKMQTTDIGNKEDGKIWHRKPTPINGVIHSAAAYQSKIVRFLHITFDATGDSFLAGDHHGNIYVFDISANRFRLIQKTGQACTALAFNLRRTTEFLVALADYSVKCFDKDTKQLVSWMRGHEGAVSSVSVHSSGRYAITTSTDTAQLWDLDTFQRKRKLNVRQSVGIQRVFFLPLSNTILSCFSDDSIFAWECDTLFCKYQLPVPDQGPRFHYKAFAVTRDGKTLAAGGRSNLLHLWCLEARQLLRVIQMPPKVRTVRQLDFLPDSFDGGPPCSAVSPNGRHVVTIMDNGGLNIYAVQSLTQEFNKPPPPLVKVVSGGGPSALTVKVKSESVQRPSKTSSRSVKTKVLRPPAVSVAEEKENELPDGLNQKRLLGLLKAFGEYPAKYRMFVWRSLLRLPENHAAFSSLTDKGLHSAYISIQERYPIKSHKLQRGLQRVLSALAHWAAIFGETEYLPLVAFPFVKLFQNNPLLCFEVVATIIVNWCQHWFEYFPNPPLNVLSMVENVLAHHDKELLQHLTDCGVTSQLYVWPLLETLFSEVLTREEWLKLFDNVFSNHPAFLLVTVVSYVTCCRAPLLLCNHKEDFKYFFHHRNNLDISAMIKETYRLMEGTPAEIHPRNMLADFQPLTRGQYPVFNKYPTYIVEYQSQERERIRQQEMEFLRERQAVQELRAETVRRQAEDEAWYTQQELLQQAEEQRRNILQQEENKLAEQRTRLAAMKRELKVKEMQLMDAARRRFQKHQQHQRLTDLHRLDDQIQQKMKLREQESAAAVQDAEVRQIELETQRRLFEQQLAQEQVSVNQEVRAEVDTRTRRSEVDKTAFRRHLDDDTDIGLGTNQILVESMAEAGQVCTDTEWQAEVLRRLERDDMHQDSHNQLLARVHRETRAKEDQLVNAMKDMEGKMV</sequence>
<dbReference type="PROSITE" id="PS50071">
    <property type="entry name" value="HOMEOBOX_2"/>
    <property type="match status" value="3"/>
</dbReference>
<feature type="domain" description="C2H2-type" evidence="34">
    <location>
        <begin position="122"/>
        <end position="150"/>
    </location>
</feature>
<dbReference type="Pfam" id="PF00400">
    <property type="entry name" value="WD40"/>
    <property type="match status" value="1"/>
</dbReference>
<dbReference type="SMART" id="SM00320">
    <property type="entry name" value="WD40"/>
    <property type="match status" value="6"/>
</dbReference>
<evidence type="ECO:0000256" key="23">
    <source>
        <dbReference type="ARBA" id="ARBA00023212"/>
    </source>
</evidence>
<evidence type="ECO:0000256" key="17">
    <source>
        <dbReference type="ARBA" id="ARBA00022843"/>
    </source>
</evidence>
<evidence type="ECO:0000256" key="14">
    <source>
        <dbReference type="ARBA" id="ARBA00022782"/>
    </source>
</evidence>
<keyword evidence="6" id="KW-0963">Cytoplasm</keyword>
<dbReference type="PANTHER" id="PTHR19853">
    <property type="entry name" value="WD REPEAT CONTAINING PROTEIN 3 WDR3"/>
    <property type="match status" value="1"/>
</dbReference>
<dbReference type="SUPFAM" id="SSF47923">
    <property type="entry name" value="Ypt/Rab-GAP domain of gyp1p"/>
    <property type="match status" value="1"/>
</dbReference>
<evidence type="ECO:0000256" key="28">
    <source>
        <dbReference type="PROSITE-ProRule" id="PRU00108"/>
    </source>
</evidence>
<evidence type="ECO:0000313" key="36">
    <source>
        <dbReference type="Proteomes" id="UP000265140"/>
    </source>
</evidence>
<keyword evidence="10" id="KW-0853">WD repeat</keyword>
<evidence type="ECO:0000256" key="1">
    <source>
        <dbReference type="ARBA" id="ARBA00004120"/>
    </source>
</evidence>
<evidence type="ECO:0000256" key="19">
    <source>
        <dbReference type="ARBA" id="ARBA00023054"/>
    </source>
</evidence>
<dbReference type="SUPFAM" id="SSF50978">
    <property type="entry name" value="WD40 repeat-like"/>
    <property type="match status" value="1"/>
</dbReference>
<protein>
    <recommendedName>
        <fullName evidence="5">TBC1 domain family member 31</fullName>
    </recommendedName>
</protein>
<dbReference type="Pfam" id="PF00566">
    <property type="entry name" value="RabGAP-TBC"/>
    <property type="match status" value="1"/>
</dbReference>
<comment type="function">
    <text evidence="26">Molecular adapter which is involved in cilium biogenesis. Part of a functional complex including OFD1 a centriolar protein involved in cilium assembly. Could regulate the cAMP-dependent phosphorylation of OFD1, and its subsequent ubiquitination by PJA2 which ultimately leads to its proteasomal degradation.</text>
</comment>
<evidence type="ECO:0000256" key="2">
    <source>
        <dbReference type="ARBA" id="ARBA00004123"/>
    </source>
</evidence>
<dbReference type="SUPFAM" id="SSF57667">
    <property type="entry name" value="beta-beta-alpha zinc fingers"/>
    <property type="match status" value="2"/>
</dbReference>
<evidence type="ECO:0000256" key="26">
    <source>
        <dbReference type="ARBA" id="ARBA00034464"/>
    </source>
</evidence>
<evidence type="ECO:0000256" key="4">
    <source>
        <dbReference type="ARBA" id="ARBA00007440"/>
    </source>
</evidence>
<dbReference type="Ensembl" id="ENSELUT00000035746.3">
    <property type="protein sequence ID" value="ENSELUP00000024338.3"/>
    <property type="gene ID" value="ENSELUG00000023075.3"/>
</dbReference>
<dbReference type="InterPro" id="IPR035969">
    <property type="entry name" value="Rab-GAP_TBC_sf"/>
</dbReference>
<keyword evidence="22" id="KW-0804">Transcription</keyword>
<keyword evidence="20 28" id="KW-0238">DNA-binding</keyword>
<keyword evidence="14" id="KW-0221">Differentiation</keyword>
<dbReference type="FunFam" id="1.10.472.80:FF:000022">
    <property type="entry name" value="TBC1 domain family, member 31"/>
    <property type="match status" value="1"/>
</dbReference>
<dbReference type="GO" id="GO:0005634">
    <property type="term" value="C:nucleus"/>
    <property type="evidence" value="ECO:0007669"/>
    <property type="project" value="UniProtKB-SubCell"/>
</dbReference>
<dbReference type="InterPro" id="IPR000195">
    <property type="entry name" value="Rab-GAP-TBC_dom"/>
</dbReference>
<reference evidence="36" key="1">
    <citation type="journal article" date="2014" name="PLoS ONE">
        <title>The genome and linkage map of the northern pike (Esox lucius): conserved synteny revealed between the salmonid sister group and the Neoteleostei.</title>
        <authorList>
            <person name="Rondeau E.B."/>
            <person name="Minkley D.R."/>
            <person name="Leong J.S."/>
            <person name="Messmer A.M."/>
            <person name="Jantzen J.R."/>
            <person name="von Schalburg K.R."/>
            <person name="Lemon C."/>
            <person name="Bird N.H."/>
            <person name="Koop B.F."/>
        </authorList>
    </citation>
    <scope>NUCLEOTIDE SEQUENCE</scope>
</reference>
<evidence type="ECO:0000259" key="33">
    <source>
        <dbReference type="PROSITE" id="PS50086"/>
    </source>
</evidence>
<evidence type="ECO:0000256" key="31">
    <source>
        <dbReference type="SAM" id="MobiDB-lite"/>
    </source>
</evidence>
<accession>A0A3P8Z771</accession>
<feature type="domain" description="Homeobox" evidence="32">
    <location>
        <begin position="450"/>
        <end position="510"/>
    </location>
</feature>
<evidence type="ECO:0000256" key="8">
    <source>
        <dbReference type="ARBA" id="ARBA00022499"/>
    </source>
</evidence>
<evidence type="ECO:0000256" key="16">
    <source>
        <dbReference type="ARBA" id="ARBA00022833"/>
    </source>
</evidence>
<dbReference type="PROSITE" id="PS50086">
    <property type="entry name" value="TBC_RABGAP"/>
    <property type="match status" value="1"/>
</dbReference>
<evidence type="ECO:0000256" key="10">
    <source>
        <dbReference type="ARBA" id="ARBA00022574"/>
    </source>
</evidence>
<proteinExistence type="inferred from homology"/>
<dbReference type="GO" id="GO:0008270">
    <property type="term" value="F:zinc ion binding"/>
    <property type="evidence" value="ECO:0007669"/>
    <property type="project" value="UniProtKB-KW"/>
</dbReference>
<feature type="DNA-binding region" description="Homeobox" evidence="28">
    <location>
        <begin position="452"/>
        <end position="511"/>
    </location>
</feature>
<dbReference type="GO" id="GO:0003677">
    <property type="term" value="F:DNA binding"/>
    <property type="evidence" value="ECO:0007669"/>
    <property type="project" value="UniProtKB-UniRule"/>
</dbReference>
<keyword evidence="9" id="KW-0597">Phosphoprotein</keyword>
<feature type="region of interest" description="Disordered" evidence="31">
    <location>
        <begin position="1"/>
        <end position="88"/>
    </location>
</feature>